<comment type="caution">
    <text evidence="2">The sequence shown here is derived from an EMBL/GenBank/DDBJ whole genome shotgun (WGS) entry which is preliminary data.</text>
</comment>
<feature type="transmembrane region" description="Helical" evidence="1">
    <location>
        <begin position="53"/>
        <end position="76"/>
    </location>
</feature>
<feature type="transmembrane region" description="Helical" evidence="1">
    <location>
        <begin position="132"/>
        <end position="152"/>
    </location>
</feature>
<evidence type="ECO:0000256" key="1">
    <source>
        <dbReference type="SAM" id="Phobius"/>
    </source>
</evidence>
<evidence type="ECO:0000313" key="2">
    <source>
        <dbReference type="EMBL" id="TSB34224.1"/>
    </source>
</evidence>
<keyword evidence="1" id="KW-1133">Transmembrane helix</keyword>
<protein>
    <submittedName>
        <fullName evidence="2">DUF3995 domain-containing protein</fullName>
    </submittedName>
</protein>
<dbReference type="Pfam" id="PF13160">
    <property type="entry name" value="DUF3995"/>
    <property type="match status" value="1"/>
</dbReference>
<dbReference type="EMBL" id="VKLS01000363">
    <property type="protein sequence ID" value="TSB34224.1"/>
    <property type="molecule type" value="Genomic_DNA"/>
</dbReference>
<dbReference type="AlphaFoldDB" id="A0A553YYJ7"/>
<dbReference type="InterPro" id="IPR025058">
    <property type="entry name" value="DUF3995"/>
</dbReference>
<dbReference type="RefSeq" id="WP_143944124.1">
    <property type="nucleotide sequence ID" value="NZ_VKLS01000363.1"/>
</dbReference>
<dbReference type="OrthoDB" id="2881403at2"/>
<organism evidence="2 3">
    <name type="scientific">Streptomyces benahoarensis</name>
    <dbReference type="NCBI Taxonomy" id="2595054"/>
    <lineage>
        <taxon>Bacteria</taxon>
        <taxon>Bacillati</taxon>
        <taxon>Actinomycetota</taxon>
        <taxon>Actinomycetes</taxon>
        <taxon>Kitasatosporales</taxon>
        <taxon>Streptomycetaceae</taxon>
        <taxon>Streptomyces</taxon>
    </lineage>
</organism>
<evidence type="ECO:0000313" key="3">
    <source>
        <dbReference type="Proteomes" id="UP000320888"/>
    </source>
</evidence>
<proteinExistence type="predicted"/>
<accession>A0A553YYJ7</accession>
<feature type="transmembrane region" description="Helical" evidence="1">
    <location>
        <begin position="12"/>
        <end position="33"/>
    </location>
</feature>
<feature type="transmembrane region" description="Helical" evidence="1">
    <location>
        <begin position="88"/>
        <end position="112"/>
    </location>
</feature>
<name>A0A553YYJ7_9ACTN</name>
<dbReference type="Proteomes" id="UP000320888">
    <property type="component" value="Unassembled WGS sequence"/>
</dbReference>
<gene>
    <name evidence="2" type="ORF">FNZ23_22660</name>
</gene>
<reference evidence="2 3" key="1">
    <citation type="submission" date="2019-07" db="EMBL/GenBank/DDBJ databases">
        <title>Draft genome for Streptomyces benahoarensis MZ03-48.</title>
        <authorList>
            <person name="Gonzalez-Pimentel J.L."/>
        </authorList>
    </citation>
    <scope>NUCLEOTIDE SEQUENCE [LARGE SCALE GENOMIC DNA]</scope>
    <source>
        <strain evidence="2 3">MZ03-48</strain>
    </source>
</reference>
<keyword evidence="1" id="KW-0812">Transmembrane</keyword>
<keyword evidence="3" id="KW-1185">Reference proteome</keyword>
<sequence length="162" mass="17083">MDDDTGDRAMRTWGRLACAWAVAFAVLHFYWALGGSRGLDVAAGPLAEERPGWFVAVGLWGVGAVCLAGAVLGRLLAGPRRRGPAGWLLKALGWCVCAGLVVRGAAVEVLLLTGVAGPAIQVSPEQRLWTLALWNPWFLVGGLAFGLATWAFGRQAHPRGPA</sequence>
<keyword evidence="1" id="KW-0472">Membrane</keyword>